<organism evidence="3 4">
    <name type="scientific">Actinomadura physcomitrii</name>
    <dbReference type="NCBI Taxonomy" id="2650748"/>
    <lineage>
        <taxon>Bacteria</taxon>
        <taxon>Bacillati</taxon>
        <taxon>Actinomycetota</taxon>
        <taxon>Actinomycetes</taxon>
        <taxon>Streptosporangiales</taxon>
        <taxon>Thermomonosporaceae</taxon>
        <taxon>Actinomadura</taxon>
    </lineage>
</organism>
<accession>A0A6I4MKU2</accession>
<keyword evidence="4" id="KW-1185">Reference proteome</keyword>
<dbReference type="EMBL" id="WBMS02000019">
    <property type="protein sequence ID" value="MWA03329.1"/>
    <property type="molecule type" value="Genomic_DNA"/>
</dbReference>
<evidence type="ECO:0000256" key="1">
    <source>
        <dbReference type="SAM" id="MobiDB-lite"/>
    </source>
</evidence>
<evidence type="ECO:0000313" key="4">
    <source>
        <dbReference type="Proteomes" id="UP000462055"/>
    </source>
</evidence>
<gene>
    <name evidence="3" type="ORF">F8568_023705</name>
</gene>
<dbReference type="InterPro" id="IPR010982">
    <property type="entry name" value="Lambda_DNA-bd_dom_sf"/>
</dbReference>
<dbReference type="Pfam" id="PF13560">
    <property type="entry name" value="HTH_31"/>
    <property type="match status" value="1"/>
</dbReference>
<name>A0A6I4MKU2_9ACTN</name>
<dbReference type="GO" id="GO:0003677">
    <property type="term" value="F:DNA binding"/>
    <property type="evidence" value="ECO:0007669"/>
    <property type="project" value="InterPro"/>
</dbReference>
<dbReference type="SUPFAM" id="SSF47413">
    <property type="entry name" value="lambda repressor-like DNA-binding domains"/>
    <property type="match status" value="1"/>
</dbReference>
<dbReference type="Proteomes" id="UP000462055">
    <property type="component" value="Unassembled WGS sequence"/>
</dbReference>
<dbReference type="Gene3D" id="1.10.260.40">
    <property type="entry name" value="lambda repressor-like DNA-binding domains"/>
    <property type="match status" value="1"/>
</dbReference>
<dbReference type="AlphaFoldDB" id="A0A6I4MKU2"/>
<dbReference type="InterPro" id="IPR043917">
    <property type="entry name" value="DUF5753"/>
</dbReference>
<sequence length="290" mass="32040">MTATSRTSPVIARSSLEVDMPQPPKRLTPSRGPLDLFGSEVRRYRTMAGLSLAQLAEQIPYAPSTIGEIERGESGCDRGFAEQCDRVLDTRDALTHLHDGLFDGRSAAFPEYFAGWPEYESQAEVLRSYEPLVIYGLLQTPGYADVLLYGDQQAIEARMDRQAVLTRAEPSPPRLIYLLPERVLRSRVGASTVMHEQLHRLADPVSPRLSVQVIPDGAPHPGNSGAFVIATLPGESRIAYSVAEPHGRILDGRSDVERLHERFADIATYALPTDLSVALIREIADEVWKP</sequence>
<protein>
    <submittedName>
        <fullName evidence="3">Helix-turn-helix domain-containing protein</fullName>
    </submittedName>
</protein>
<dbReference type="InterPro" id="IPR001387">
    <property type="entry name" value="Cro/C1-type_HTH"/>
</dbReference>
<feature type="region of interest" description="Disordered" evidence="1">
    <location>
        <begin position="1"/>
        <end position="32"/>
    </location>
</feature>
<comment type="caution">
    <text evidence="3">The sequence shown here is derived from an EMBL/GenBank/DDBJ whole genome shotgun (WGS) entry which is preliminary data.</text>
</comment>
<evidence type="ECO:0000313" key="3">
    <source>
        <dbReference type="EMBL" id="MWA03329.1"/>
    </source>
</evidence>
<dbReference type="SMART" id="SM00530">
    <property type="entry name" value="HTH_XRE"/>
    <property type="match status" value="1"/>
</dbReference>
<reference evidence="3" key="1">
    <citation type="submission" date="2019-12" db="EMBL/GenBank/DDBJ databases">
        <title>Actinomadura physcomitrii sp. nov., a novel actinomycete isolated from moss [Physcomitrium sphaericum (Ludw) Fuernr].</title>
        <authorList>
            <person name="Zhuang X."/>
        </authorList>
    </citation>
    <scope>NUCLEOTIDE SEQUENCE [LARGE SCALE GENOMIC DNA]</scope>
    <source>
        <strain evidence="3">LD22</strain>
    </source>
</reference>
<dbReference type="CDD" id="cd00093">
    <property type="entry name" value="HTH_XRE"/>
    <property type="match status" value="1"/>
</dbReference>
<proteinExistence type="predicted"/>
<feature type="domain" description="HTH cro/C1-type" evidence="2">
    <location>
        <begin position="41"/>
        <end position="74"/>
    </location>
</feature>
<evidence type="ECO:0000259" key="2">
    <source>
        <dbReference type="PROSITE" id="PS50943"/>
    </source>
</evidence>
<dbReference type="PROSITE" id="PS50943">
    <property type="entry name" value="HTH_CROC1"/>
    <property type="match status" value="1"/>
</dbReference>
<dbReference type="RefSeq" id="WP_151595879.1">
    <property type="nucleotide sequence ID" value="NZ_WBMS02000019.1"/>
</dbReference>
<dbReference type="Pfam" id="PF19054">
    <property type="entry name" value="DUF5753"/>
    <property type="match status" value="1"/>
</dbReference>